<accession>A0AAE5C6A6</accession>
<dbReference type="Proteomes" id="UP000661163">
    <property type="component" value="Unassembled WGS sequence"/>
</dbReference>
<dbReference type="AlphaFoldDB" id="A0AAE5C6A6"/>
<proteinExistence type="predicted"/>
<reference evidence="1 2" key="1">
    <citation type="submission" date="2019-12" db="EMBL/GenBank/DDBJ databases">
        <title>Rhizobium genotypes associated with high levels of biological nitrogen fixation by grain legumes in a temperate-maritime cropping system.</title>
        <authorList>
            <person name="Maluk M."/>
            <person name="Francesc Ferrando Molina F."/>
            <person name="Lopez Del Egido L."/>
            <person name="Lafos M."/>
            <person name="Langarica-Fuentes A."/>
            <person name="Gebre Yohannes G."/>
            <person name="Young M.W."/>
            <person name="Martin P."/>
            <person name="Gantlett R."/>
            <person name="Kenicer G."/>
            <person name="Hawes C."/>
            <person name="Begg G.S."/>
            <person name="Quilliam R.S."/>
            <person name="Squire G.R."/>
            <person name="Poole P.S."/>
            <person name="Young P.W."/>
            <person name="Iannetta P.M."/>
            <person name="James E.K."/>
        </authorList>
    </citation>
    <scope>NUCLEOTIDE SEQUENCE [LARGE SCALE GENOMIC DNA]</scope>
    <source>
        <strain evidence="1 2">JHI985</strain>
    </source>
</reference>
<evidence type="ECO:0000313" key="2">
    <source>
        <dbReference type="Proteomes" id="UP000661163"/>
    </source>
</evidence>
<organism evidence="1 2">
    <name type="scientific">Rhizobium ruizarguesonis</name>
    <dbReference type="NCBI Taxonomy" id="2081791"/>
    <lineage>
        <taxon>Bacteria</taxon>
        <taxon>Pseudomonadati</taxon>
        <taxon>Pseudomonadota</taxon>
        <taxon>Alphaproteobacteria</taxon>
        <taxon>Hyphomicrobiales</taxon>
        <taxon>Rhizobiaceae</taxon>
        <taxon>Rhizobium/Agrobacterium group</taxon>
        <taxon>Rhizobium</taxon>
    </lineage>
</organism>
<dbReference type="RefSeq" id="WP_164566556.1">
    <property type="nucleotide sequence ID" value="NZ_WUFC01000046.1"/>
</dbReference>
<sequence>MFAPLKLDWIGKTVFLIGGGPSLTGFDFETLRGKGIIVAINDAVRFIPFADVAFTIDTVWIDKRVAVLEGFAGEIVAAVPANYQCPIARARLLRRRNAVKMSIRGDSLSTGGNSGFAALAMALMRGAVRVYLLGYDMSGAGHFHGGYRWRSRFGAQHYPIWAERFHSLAALAQLTGAEVINCNRGSAIKAFPFANIEESIS</sequence>
<comment type="caution">
    <text evidence="1">The sequence shown here is derived from an EMBL/GenBank/DDBJ whole genome shotgun (WGS) entry which is preliminary data.</text>
</comment>
<dbReference type="EMBL" id="WUFC01000046">
    <property type="protein sequence ID" value="NEI52710.1"/>
    <property type="molecule type" value="Genomic_DNA"/>
</dbReference>
<evidence type="ECO:0000313" key="1">
    <source>
        <dbReference type="EMBL" id="NEI52710.1"/>
    </source>
</evidence>
<name>A0AAE5C6A6_9HYPH</name>
<gene>
    <name evidence="1" type="ORF">GR217_34390</name>
</gene>
<protein>
    <submittedName>
        <fullName evidence="1">Uncharacterized protein</fullName>
    </submittedName>
</protein>